<dbReference type="Gene3D" id="3.40.30.10">
    <property type="entry name" value="Glutaredoxin"/>
    <property type="match status" value="1"/>
</dbReference>
<dbReference type="PRINTS" id="PR00421">
    <property type="entry name" value="THIOREDOXIN"/>
</dbReference>
<gene>
    <name evidence="5" type="ORF">B1B_18901</name>
</gene>
<evidence type="ECO:0000256" key="2">
    <source>
        <dbReference type="ARBA" id="ARBA00022982"/>
    </source>
</evidence>
<name>T0XZS0_9ZZZZ</name>
<feature type="non-terminal residue" evidence="5">
    <location>
        <position position="155"/>
    </location>
</feature>
<organism evidence="5">
    <name type="scientific">mine drainage metagenome</name>
    <dbReference type="NCBI Taxonomy" id="410659"/>
    <lineage>
        <taxon>unclassified sequences</taxon>
        <taxon>metagenomes</taxon>
        <taxon>ecological metagenomes</taxon>
    </lineage>
</organism>
<dbReference type="AlphaFoldDB" id="T0XZS0"/>
<proteinExistence type="predicted"/>
<evidence type="ECO:0000259" key="4">
    <source>
        <dbReference type="PROSITE" id="PS51352"/>
    </source>
</evidence>
<keyword evidence="3" id="KW-1015">Disulfide bond</keyword>
<dbReference type="CDD" id="cd02947">
    <property type="entry name" value="TRX_family"/>
    <property type="match status" value="1"/>
</dbReference>
<keyword evidence="1" id="KW-0813">Transport</keyword>
<protein>
    <submittedName>
        <fullName evidence="5">Thioredoxin domain-containing protein</fullName>
    </submittedName>
</protein>
<dbReference type="InterPro" id="IPR013766">
    <property type="entry name" value="Thioredoxin_domain"/>
</dbReference>
<sequence>TMSASAPAIKLAVDEPAFDEEVVQRSHEVPVVVDFWASWCGPCRQLGPVLESSVEQLGGQVLLRTVDVDANPGLAQRYGVRGIPAVKAFRAGAVSAEFVGAQPGPAVKAFLQGLLPSRADELVDRGDAASLREALDLDPSNLPARRALARSLIAD</sequence>
<reference evidence="5" key="1">
    <citation type="submission" date="2013-08" db="EMBL/GenBank/DDBJ databases">
        <authorList>
            <person name="Mendez C."/>
            <person name="Richter M."/>
            <person name="Ferrer M."/>
            <person name="Sanchez J."/>
        </authorList>
    </citation>
    <scope>NUCLEOTIDE SEQUENCE</scope>
</reference>
<dbReference type="InterPro" id="IPR036249">
    <property type="entry name" value="Thioredoxin-like_sf"/>
</dbReference>
<reference evidence="5" key="2">
    <citation type="journal article" date="2014" name="ISME J.">
        <title>Microbial stratification in low pH oxic and suboxic macroscopic growths along an acid mine drainage.</title>
        <authorList>
            <person name="Mendez-Garcia C."/>
            <person name="Mesa V."/>
            <person name="Sprenger R.R."/>
            <person name="Richter M."/>
            <person name="Diez M.S."/>
            <person name="Solano J."/>
            <person name="Bargiela R."/>
            <person name="Golyshina O.V."/>
            <person name="Manteca A."/>
            <person name="Ramos J.L."/>
            <person name="Gallego J.R."/>
            <person name="Llorente I."/>
            <person name="Martins Dos Santos V.A."/>
            <person name="Jensen O.N."/>
            <person name="Pelaez A.I."/>
            <person name="Sanchez J."/>
            <person name="Ferrer M."/>
        </authorList>
    </citation>
    <scope>NUCLEOTIDE SEQUENCE</scope>
</reference>
<evidence type="ECO:0000256" key="3">
    <source>
        <dbReference type="ARBA" id="ARBA00023157"/>
    </source>
</evidence>
<dbReference type="EMBL" id="AUZY01012685">
    <property type="protein sequence ID" value="EQD28346.1"/>
    <property type="molecule type" value="Genomic_DNA"/>
</dbReference>
<feature type="domain" description="Thioredoxin" evidence="4">
    <location>
        <begin position="1"/>
        <end position="116"/>
    </location>
</feature>
<dbReference type="GO" id="GO:0015035">
    <property type="term" value="F:protein-disulfide reductase activity"/>
    <property type="evidence" value="ECO:0007669"/>
    <property type="project" value="TreeGrafter"/>
</dbReference>
<dbReference type="PROSITE" id="PS00194">
    <property type="entry name" value="THIOREDOXIN_1"/>
    <property type="match status" value="1"/>
</dbReference>
<evidence type="ECO:0000256" key="1">
    <source>
        <dbReference type="ARBA" id="ARBA00022448"/>
    </source>
</evidence>
<dbReference type="SUPFAM" id="SSF52833">
    <property type="entry name" value="Thioredoxin-like"/>
    <property type="match status" value="1"/>
</dbReference>
<accession>T0XZS0</accession>
<dbReference type="InterPro" id="IPR017937">
    <property type="entry name" value="Thioredoxin_CS"/>
</dbReference>
<dbReference type="Pfam" id="PF00085">
    <property type="entry name" value="Thioredoxin"/>
    <property type="match status" value="1"/>
</dbReference>
<dbReference type="GO" id="GO:0005829">
    <property type="term" value="C:cytosol"/>
    <property type="evidence" value="ECO:0007669"/>
    <property type="project" value="TreeGrafter"/>
</dbReference>
<dbReference type="GO" id="GO:0045454">
    <property type="term" value="P:cell redox homeostasis"/>
    <property type="evidence" value="ECO:0007669"/>
    <property type="project" value="TreeGrafter"/>
</dbReference>
<dbReference type="PROSITE" id="PS51352">
    <property type="entry name" value="THIOREDOXIN_2"/>
    <property type="match status" value="1"/>
</dbReference>
<keyword evidence="2" id="KW-0249">Electron transport</keyword>
<comment type="caution">
    <text evidence="5">The sequence shown here is derived from an EMBL/GenBank/DDBJ whole genome shotgun (WGS) entry which is preliminary data.</text>
</comment>
<dbReference type="PANTHER" id="PTHR45663:SF11">
    <property type="entry name" value="GEO12009P1"/>
    <property type="match status" value="1"/>
</dbReference>
<feature type="non-terminal residue" evidence="5">
    <location>
        <position position="1"/>
    </location>
</feature>
<dbReference type="PANTHER" id="PTHR45663">
    <property type="entry name" value="GEO12009P1"/>
    <property type="match status" value="1"/>
</dbReference>
<evidence type="ECO:0000313" key="5">
    <source>
        <dbReference type="EMBL" id="EQD28346.1"/>
    </source>
</evidence>